<evidence type="ECO:0000256" key="4">
    <source>
        <dbReference type="SAM" id="MobiDB-lite"/>
    </source>
</evidence>
<dbReference type="PANTHER" id="PTHR43248">
    <property type="entry name" value="2-SUCCINYL-6-HYDROXY-2,4-CYCLOHEXADIENE-1-CARBOXYLATE SYNTHASE"/>
    <property type="match status" value="1"/>
</dbReference>
<dbReference type="InterPro" id="IPR029058">
    <property type="entry name" value="AB_hydrolase_fold"/>
</dbReference>
<reference evidence="7" key="1">
    <citation type="submission" date="2020-11" db="EMBL/GenBank/DDBJ databases">
        <title>Nocardioides sp. CBS4Y-1, whole genome shotgun sequence.</title>
        <authorList>
            <person name="Tuo L."/>
        </authorList>
    </citation>
    <scope>NUCLEOTIDE SEQUENCE</scope>
    <source>
        <strain evidence="7">CBS4Y-1</strain>
    </source>
</reference>
<proteinExistence type="inferred from homology"/>
<dbReference type="AlphaFoldDB" id="A0A930Y5T3"/>
<protein>
    <submittedName>
        <fullName evidence="7">Alpha/beta fold hydrolase</fullName>
    </submittedName>
</protein>
<evidence type="ECO:0000256" key="5">
    <source>
        <dbReference type="SAM" id="SignalP"/>
    </source>
</evidence>
<evidence type="ECO:0000256" key="3">
    <source>
        <dbReference type="ARBA" id="ARBA00022801"/>
    </source>
</evidence>
<organism evidence="7 8">
    <name type="scientific">Nocardioides acrostichi</name>
    <dbReference type="NCBI Taxonomy" id="2784339"/>
    <lineage>
        <taxon>Bacteria</taxon>
        <taxon>Bacillati</taxon>
        <taxon>Actinomycetota</taxon>
        <taxon>Actinomycetes</taxon>
        <taxon>Propionibacteriales</taxon>
        <taxon>Nocardioidaceae</taxon>
        <taxon>Nocardioides</taxon>
    </lineage>
</organism>
<dbReference type="PANTHER" id="PTHR43248:SF29">
    <property type="entry name" value="TRIPEPTIDYL AMINOPEPTIDASE"/>
    <property type="match status" value="1"/>
</dbReference>
<evidence type="ECO:0000313" key="8">
    <source>
        <dbReference type="Proteomes" id="UP000656804"/>
    </source>
</evidence>
<dbReference type="Gene3D" id="3.40.50.1820">
    <property type="entry name" value="alpha/beta hydrolase"/>
    <property type="match status" value="1"/>
</dbReference>
<feature type="domain" description="AB hydrolase-1" evidence="6">
    <location>
        <begin position="107"/>
        <end position="481"/>
    </location>
</feature>
<keyword evidence="3 7" id="KW-0378">Hydrolase</keyword>
<evidence type="ECO:0000313" key="7">
    <source>
        <dbReference type="EMBL" id="MBF4161585.1"/>
    </source>
</evidence>
<comment type="caution">
    <text evidence="7">The sequence shown here is derived from an EMBL/GenBank/DDBJ whole genome shotgun (WGS) entry which is preliminary data.</text>
</comment>
<accession>A0A930Y5T3</accession>
<keyword evidence="8" id="KW-1185">Reference proteome</keyword>
<evidence type="ECO:0000256" key="2">
    <source>
        <dbReference type="ARBA" id="ARBA00022729"/>
    </source>
</evidence>
<evidence type="ECO:0000259" key="6">
    <source>
        <dbReference type="Pfam" id="PF00561"/>
    </source>
</evidence>
<feature type="signal peptide" evidence="5">
    <location>
        <begin position="1"/>
        <end position="23"/>
    </location>
</feature>
<feature type="chain" id="PRO_5039423588" evidence="5">
    <location>
        <begin position="24"/>
        <end position="539"/>
    </location>
</feature>
<dbReference type="Pfam" id="PF00561">
    <property type="entry name" value="Abhydrolase_1"/>
    <property type="match status" value="1"/>
</dbReference>
<dbReference type="GO" id="GO:0016787">
    <property type="term" value="F:hydrolase activity"/>
    <property type="evidence" value="ECO:0007669"/>
    <property type="project" value="UniProtKB-KW"/>
</dbReference>
<dbReference type="RefSeq" id="WP_194502779.1">
    <property type="nucleotide sequence ID" value="NZ_JADIVZ010000002.1"/>
</dbReference>
<feature type="region of interest" description="Disordered" evidence="4">
    <location>
        <begin position="499"/>
        <end position="539"/>
    </location>
</feature>
<name>A0A930Y5T3_9ACTN</name>
<dbReference type="Proteomes" id="UP000656804">
    <property type="component" value="Unassembled WGS sequence"/>
</dbReference>
<sequence length="539" mass="58461">MSTRSIRSVLAAATCAVTTAALALGLGGLAPSSATPAPSTGVNVKQAPEPPVVPIHWTRCAGGYLHDIGAQCGVLTVPLDYSDPTGRTINLAVSRVKHTSKIFKGAVFTNPGGPGGSGLTLSVLGAYVPGKVASRYDWYGMDPRGVGSSRPVLSCDPDYNTLDRKPYVPSSPAILSWWRDKTDTYAADCASGEKGSGRKLLDHVRTTDNVEDYEMLRRAIGEEQITFYGFSYGTYIAQVYATEHPDSLKAIVMDGVVDPTRVWYQANFDQDIAFQKTVRKFYAWLADHKGTYRLGSTRAMVEKRIAALRTRLTDKPIIGVGPDELDDAILYAGYYNLTWLQVGHALDVLKHDGNAHPVKRIYRGGAPKGDDNGYAMYLGTICSEAPWPSDWQTWADDTWAVHDQAPFYAWGNTWFNAPCRTWPVASTDPVDVDGSEYTGPVLLLNETYDAATPFSGALQVRQLFPTASLVEGVGGTSHAVSLYGVACTDDTVKNLLKDGSLPPRSEQDGVADKKCPPLAPPNPRQARPVIERPGLPLFR</sequence>
<gene>
    <name evidence="7" type="ORF">ISG29_07760</name>
</gene>
<dbReference type="SUPFAM" id="SSF53474">
    <property type="entry name" value="alpha/beta-Hydrolases"/>
    <property type="match status" value="1"/>
</dbReference>
<dbReference type="InterPro" id="IPR000073">
    <property type="entry name" value="AB_hydrolase_1"/>
</dbReference>
<feature type="compositionally biased region" description="Basic and acidic residues" evidence="4">
    <location>
        <begin position="505"/>
        <end position="515"/>
    </location>
</feature>
<comment type="similarity">
    <text evidence="1">Belongs to the peptidase S33 family.</text>
</comment>
<keyword evidence="2 5" id="KW-0732">Signal</keyword>
<evidence type="ECO:0000256" key="1">
    <source>
        <dbReference type="ARBA" id="ARBA00010088"/>
    </source>
</evidence>
<dbReference type="InterPro" id="IPR051601">
    <property type="entry name" value="Serine_prot/Carboxylest_S33"/>
</dbReference>
<dbReference type="EMBL" id="JADIVZ010000002">
    <property type="protein sequence ID" value="MBF4161585.1"/>
    <property type="molecule type" value="Genomic_DNA"/>
</dbReference>